<protein>
    <submittedName>
        <fullName evidence="1">Uncharacterized protein</fullName>
    </submittedName>
</protein>
<sequence length="33" mass="3703">MCQCLRLAAIKISVCPDILCRDTLRKVPSDKVI</sequence>
<proteinExistence type="predicted"/>
<dbReference type="InParanoid" id="A0A0V1AIH5"/>
<accession>A0A0V1AIH5</accession>
<evidence type="ECO:0000313" key="1">
    <source>
        <dbReference type="EMBL" id="KRY24446.1"/>
    </source>
</evidence>
<organism evidence="1 2">
    <name type="scientific">Trichinella spiralis</name>
    <name type="common">Trichina worm</name>
    <dbReference type="NCBI Taxonomy" id="6334"/>
    <lineage>
        <taxon>Eukaryota</taxon>
        <taxon>Metazoa</taxon>
        <taxon>Ecdysozoa</taxon>
        <taxon>Nematoda</taxon>
        <taxon>Enoplea</taxon>
        <taxon>Dorylaimia</taxon>
        <taxon>Trichinellida</taxon>
        <taxon>Trichinellidae</taxon>
        <taxon>Trichinella</taxon>
    </lineage>
</organism>
<gene>
    <name evidence="1" type="ORF">T01_13820</name>
</gene>
<dbReference type="EMBL" id="JYDH01001728">
    <property type="protein sequence ID" value="KRY24446.1"/>
    <property type="molecule type" value="Genomic_DNA"/>
</dbReference>
<comment type="caution">
    <text evidence="1">The sequence shown here is derived from an EMBL/GenBank/DDBJ whole genome shotgun (WGS) entry which is preliminary data.</text>
</comment>
<evidence type="ECO:0000313" key="2">
    <source>
        <dbReference type="Proteomes" id="UP000054776"/>
    </source>
</evidence>
<name>A0A0V1AIH5_TRISP</name>
<dbReference type="OrthoDB" id="10528515at2759"/>
<dbReference type="AlphaFoldDB" id="A0A0V1AIH5"/>
<keyword evidence="2" id="KW-1185">Reference proteome</keyword>
<reference evidence="1 2" key="1">
    <citation type="submission" date="2015-01" db="EMBL/GenBank/DDBJ databases">
        <title>Evolution of Trichinella species and genotypes.</title>
        <authorList>
            <person name="Korhonen P.K."/>
            <person name="Edoardo P."/>
            <person name="Giuseppe L.R."/>
            <person name="Gasser R.B."/>
        </authorList>
    </citation>
    <scope>NUCLEOTIDE SEQUENCE [LARGE SCALE GENOMIC DNA]</scope>
    <source>
        <strain evidence="1">ISS3</strain>
    </source>
</reference>
<dbReference type="Proteomes" id="UP000054776">
    <property type="component" value="Unassembled WGS sequence"/>
</dbReference>